<dbReference type="AlphaFoldDB" id="A0A7W7B5L9"/>
<dbReference type="RefSeq" id="WP_184071328.1">
    <property type="nucleotide sequence ID" value="NZ_JACHNZ010000048.1"/>
</dbReference>
<dbReference type="CDD" id="cd03450">
    <property type="entry name" value="NodN"/>
    <property type="match status" value="1"/>
</dbReference>
<comment type="caution">
    <text evidence="2">The sequence shown here is derived from an EMBL/GenBank/DDBJ whole genome shotgun (WGS) entry which is preliminary data.</text>
</comment>
<dbReference type="InterPro" id="IPR039375">
    <property type="entry name" value="NodN-like"/>
</dbReference>
<dbReference type="PANTHER" id="PTHR42993">
    <property type="entry name" value="MAOC-LIKE DEHYDRATASE DOMAIN-CONTAINING PROTEIN"/>
    <property type="match status" value="1"/>
</dbReference>
<dbReference type="Pfam" id="PF01575">
    <property type="entry name" value="MaoC_dehydratas"/>
    <property type="match status" value="1"/>
</dbReference>
<dbReference type="Proteomes" id="UP000566324">
    <property type="component" value="Unassembled WGS sequence"/>
</dbReference>
<dbReference type="InterPro" id="IPR029069">
    <property type="entry name" value="HotDog_dom_sf"/>
</dbReference>
<dbReference type="InterPro" id="IPR002539">
    <property type="entry name" value="MaoC-like_dom"/>
</dbReference>
<evidence type="ECO:0000313" key="2">
    <source>
        <dbReference type="EMBL" id="MBB4633588.1"/>
    </source>
</evidence>
<protein>
    <submittedName>
        <fullName evidence="2">Acyl dehydratase</fullName>
    </submittedName>
</protein>
<sequence length="150" mass="16862">MTISVQDYKAMVGKELGVSRWFEFDQKRIDAFAACTEDFQFIHIDPERAAATPFEGTIAHGFLTLSMLSAMAYELFPKLEGTTMGVNYGLNKVRFLAPVRAGKRIRGRMTLLDVLERHPGVLQSTYEVNVEIEGEDKPALLAEWVGLTYV</sequence>
<evidence type="ECO:0000313" key="3">
    <source>
        <dbReference type="Proteomes" id="UP000566324"/>
    </source>
</evidence>
<keyword evidence="3" id="KW-1185">Reference proteome</keyword>
<name>A0A7W7B5L9_9SPHN</name>
<reference evidence="2 3" key="1">
    <citation type="submission" date="2020-08" db="EMBL/GenBank/DDBJ databases">
        <title>Genomic Encyclopedia of Type Strains, Phase IV (KMG-IV): sequencing the most valuable type-strain genomes for metagenomic binning, comparative biology and taxonomic classification.</title>
        <authorList>
            <person name="Goeker M."/>
        </authorList>
    </citation>
    <scope>NUCLEOTIDE SEQUENCE [LARGE SCALE GENOMIC DNA]</scope>
    <source>
        <strain evidence="2 3">DSM 17328</strain>
    </source>
</reference>
<proteinExistence type="predicted"/>
<dbReference type="Gene3D" id="3.10.129.10">
    <property type="entry name" value="Hotdog Thioesterase"/>
    <property type="match status" value="1"/>
</dbReference>
<dbReference type="PANTHER" id="PTHR42993:SF1">
    <property type="entry name" value="MAOC-LIKE DEHYDRATASE DOMAIN-CONTAINING PROTEIN"/>
    <property type="match status" value="1"/>
</dbReference>
<gene>
    <name evidence="2" type="ORF">GGQ98_003233</name>
</gene>
<feature type="domain" description="MaoC-like" evidence="1">
    <location>
        <begin position="11"/>
        <end position="114"/>
    </location>
</feature>
<dbReference type="SUPFAM" id="SSF54637">
    <property type="entry name" value="Thioesterase/thiol ester dehydrase-isomerase"/>
    <property type="match status" value="1"/>
</dbReference>
<accession>A0A7W7B5L9</accession>
<dbReference type="EMBL" id="JACHNZ010000048">
    <property type="protein sequence ID" value="MBB4633588.1"/>
    <property type="molecule type" value="Genomic_DNA"/>
</dbReference>
<evidence type="ECO:0000259" key="1">
    <source>
        <dbReference type="Pfam" id="PF01575"/>
    </source>
</evidence>
<organism evidence="2 3">
    <name type="scientific">Sphingosinicella soli</name>
    <dbReference type="NCBI Taxonomy" id="333708"/>
    <lineage>
        <taxon>Bacteria</taxon>
        <taxon>Pseudomonadati</taxon>
        <taxon>Pseudomonadota</taxon>
        <taxon>Alphaproteobacteria</taxon>
        <taxon>Sphingomonadales</taxon>
        <taxon>Sphingosinicellaceae</taxon>
        <taxon>Sphingosinicella</taxon>
    </lineage>
</organism>